<dbReference type="Proteomes" id="UP000594261">
    <property type="component" value="Chromosome 2"/>
</dbReference>
<dbReference type="AlphaFoldDB" id="A0A7N2L1H4"/>
<dbReference type="Gramene" id="QL02p092465:mrna">
    <property type="protein sequence ID" value="QL02p092465:mrna"/>
    <property type="gene ID" value="QL02p092465"/>
</dbReference>
<organism evidence="1 2">
    <name type="scientific">Quercus lobata</name>
    <name type="common">Valley oak</name>
    <dbReference type="NCBI Taxonomy" id="97700"/>
    <lineage>
        <taxon>Eukaryota</taxon>
        <taxon>Viridiplantae</taxon>
        <taxon>Streptophyta</taxon>
        <taxon>Embryophyta</taxon>
        <taxon>Tracheophyta</taxon>
        <taxon>Spermatophyta</taxon>
        <taxon>Magnoliopsida</taxon>
        <taxon>eudicotyledons</taxon>
        <taxon>Gunneridae</taxon>
        <taxon>Pentapetalae</taxon>
        <taxon>rosids</taxon>
        <taxon>fabids</taxon>
        <taxon>Fagales</taxon>
        <taxon>Fagaceae</taxon>
        <taxon>Quercus</taxon>
    </lineage>
</organism>
<protein>
    <recommendedName>
        <fullName evidence="3">RNase H type-1 domain-containing protein</fullName>
    </recommendedName>
</protein>
<sequence>MEGWQDKWLSWGLTYRVTSPRLFLSLDTRVADLIDSNTAKWKNEVLDSLFLPYEANLIKSIPLSATLSKDNLVWAVTNNRMFTVGSAYKLAVSMFKSKCHGTTFDAQAAWAASKLNLLPLDANIVTFQDLLWHELMTNDARDIKCSKLVIIAWKEFWSTIENYESTASDLVHPLGDRQELLQHSVWVPPPSGLCKINVDGALFPTKKLAGIGMVIMQKN</sequence>
<dbReference type="EnsemblPlants" id="QL02p092465:mrna">
    <property type="protein sequence ID" value="QL02p092465:mrna"/>
    <property type="gene ID" value="QL02p092465"/>
</dbReference>
<evidence type="ECO:0000313" key="1">
    <source>
        <dbReference type="EnsemblPlants" id="QL02p092465:mrna"/>
    </source>
</evidence>
<keyword evidence="2" id="KW-1185">Reference proteome</keyword>
<evidence type="ECO:0008006" key="3">
    <source>
        <dbReference type="Google" id="ProtNLM"/>
    </source>
</evidence>
<evidence type="ECO:0000313" key="2">
    <source>
        <dbReference type="Proteomes" id="UP000594261"/>
    </source>
</evidence>
<accession>A0A7N2L1H4</accession>
<reference evidence="2" key="1">
    <citation type="journal article" date="2016" name="G3 (Bethesda)">
        <title>First Draft Assembly and Annotation of the Genome of a California Endemic Oak Quercus lobata Nee (Fagaceae).</title>
        <authorList>
            <person name="Sork V.L."/>
            <person name="Fitz-Gibbon S.T."/>
            <person name="Puiu D."/>
            <person name="Crepeau M."/>
            <person name="Gugger P.F."/>
            <person name="Sherman R."/>
            <person name="Stevens K."/>
            <person name="Langley C.H."/>
            <person name="Pellegrini M."/>
            <person name="Salzberg S.L."/>
        </authorList>
    </citation>
    <scope>NUCLEOTIDE SEQUENCE [LARGE SCALE GENOMIC DNA]</scope>
    <source>
        <strain evidence="2">cv. SW786</strain>
    </source>
</reference>
<reference evidence="1" key="2">
    <citation type="submission" date="2021-01" db="UniProtKB">
        <authorList>
            <consortium name="EnsemblPlants"/>
        </authorList>
    </citation>
    <scope>IDENTIFICATION</scope>
</reference>
<proteinExistence type="predicted"/>
<dbReference type="InParanoid" id="A0A7N2L1H4"/>
<name>A0A7N2L1H4_QUELO</name>